<evidence type="ECO:0000256" key="3">
    <source>
        <dbReference type="ARBA" id="ARBA00022723"/>
    </source>
</evidence>
<dbReference type="Gene3D" id="3.90.550.10">
    <property type="entry name" value="Spore Coat Polysaccharide Biosynthesis Protein SpsA, Chain A"/>
    <property type="match status" value="1"/>
</dbReference>
<keyword evidence="2 4" id="KW-0808">Transferase</keyword>
<dbReference type="Proteomes" id="UP000191240">
    <property type="component" value="Unassembled WGS sequence"/>
</dbReference>
<organism evidence="4 5">
    <name type="scientific">Anaerovibrio lipolyticus DSM 3074</name>
    <dbReference type="NCBI Taxonomy" id="1120997"/>
    <lineage>
        <taxon>Bacteria</taxon>
        <taxon>Bacillati</taxon>
        <taxon>Bacillota</taxon>
        <taxon>Negativicutes</taxon>
        <taxon>Selenomonadales</taxon>
        <taxon>Selenomonadaceae</taxon>
        <taxon>Anaerovibrio</taxon>
    </lineage>
</organism>
<keyword evidence="1" id="KW-0328">Glycosyltransferase</keyword>
<dbReference type="GO" id="GO:0016757">
    <property type="term" value="F:glycosyltransferase activity"/>
    <property type="evidence" value="ECO:0007669"/>
    <property type="project" value="UniProtKB-KW"/>
</dbReference>
<dbReference type="InterPro" id="IPR002495">
    <property type="entry name" value="Glyco_trans_8"/>
</dbReference>
<dbReference type="PANTHER" id="PTHR13778:SF47">
    <property type="entry name" value="LIPOPOLYSACCHARIDE 1,3-GALACTOSYLTRANSFERASE"/>
    <property type="match status" value="1"/>
</dbReference>
<protein>
    <submittedName>
        <fullName evidence="4">Lipopolysaccharide biosynthesis protein, LPS:glycosyltransferase</fullName>
    </submittedName>
</protein>
<name>A0A1M6G3E3_9FIRM</name>
<proteinExistence type="predicted"/>
<evidence type="ECO:0000256" key="1">
    <source>
        <dbReference type="ARBA" id="ARBA00022676"/>
    </source>
</evidence>
<reference evidence="4 5" key="1">
    <citation type="submission" date="2016-11" db="EMBL/GenBank/DDBJ databases">
        <authorList>
            <person name="Jaros S."/>
            <person name="Januszkiewicz K."/>
            <person name="Wedrychowicz H."/>
        </authorList>
    </citation>
    <scope>NUCLEOTIDE SEQUENCE [LARGE SCALE GENOMIC DNA]</scope>
    <source>
        <strain evidence="4 5">DSM 3074</strain>
    </source>
</reference>
<dbReference type="RefSeq" id="WP_080326239.1">
    <property type="nucleotide sequence ID" value="NZ_FQYW01000026.1"/>
</dbReference>
<evidence type="ECO:0000256" key="2">
    <source>
        <dbReference type="ARBA" id="ARBA00022679"/>
    </source>
</evidence>
<dbReference type="EMBL" id="FQYW01000026">
    <property type="protein sequence ID" value="SHJ04488.1"/>
    <property type="molecule type" value="Genomic_DNA"/>
</dbReference>
<dbReference type="OrthoDB" id="9798746at2"/>
<dbReference type="Pfam" id="PF01501">
    <property type="entry name" value="Glyco_transf_8"/>
    <property type="match status" value="1"/>
</dbReference>
<evidence type="ECO:0000313" key="4">
    <source>
        <dbReference type="EMBL" id="SHJ04488.1"/>
    </source>
</evidence>
<dbReference type="AlphaFoldDB" id="A0A1M6G3E3"/>
<dbReference type="GO" id="GO:0046872">
    <property type="term" value="F:metal ion binding"/>
    <property type="evidence" value="ECO:0007669"/>
    <property type="project" value="UniProtKB-KW"/>
</dbReference>
<sequence length="408" mass="46409">MDTAIHVCYAFNDLSGTYTKFVGTSLCSIFENTQSPVVAHVLHDDTLNEENKNRLVVLAGDYGQKICFYNILTVPSIREFIGKIQQIYLPQYQGILFRFAMGELLPSSIDRAIYLDADTIVNMDIAKLWNVELGHAHIAAVSDSFIAMLPMDLVPVVVKNGLVQQDKYFNSGVFLMDMNFFSEYRQITDDVIAFLLRDGINTEYPDQDFLNCAFDESCRLLPIEYNFLVNYARMQKMDKKEAIFHYAGGALKLDTNDAYDTLFWHYLCKTPWQNEKASMRSLSYLGQNCRELAERSNLLTLLLGKSKRLIFGSRVLASKVELCLNGTFYDSGEDETTNLQCGDLIDFFFSLPADERVLVIISKHYKVLKKMFEGIGLKEGNDFVDGYILTLPGKKVAEFKDSAIIGRY</sequence>
<dbReference type="PANTHER" id="PTHR13778">
    <property type="entry name" value="GLYCOSYLTRANSFERASE 8 DOMAIN-CONTAINING PROTEIN"/>
    <property type="match status" value="1"/>
</dbReference>
<dbReference type="SUPFAM" id="SSF53448">
    <property type="entry name" value="Nucleotide-diphospho-sugar transferases"/>
    <property type="match status" value="1"/>
</dbReference>
<accession>A0A1M6G3E3</accession>
<keyword evidence="3" id="KW-0479">Metal-binding</keyword>
<evidence type="ECO:0000313" key="5">
    <source>
        <dbReference type="Proteomes" id="UP000191240"/>
    </source>
</evidence>
<dbReference type="InterPro" id="IPR050748">
    <property type="entry name" value="Glycosyltrans_8_dom-fam"/>
</dbReference>
<dbReference type="InterPro" id="IPR029044">
    <property type="entry name" value="Nucleotide-diphossugar_trans"/>
</dbReference>
<gene>
    <name evidence="4" type="ORF">SAMN02745671_02501</name>
</gene>